<dbReference type="EMBL" id="PFAN01000081">
    <property type="protein sequence ID" value="PIR94914.1"/>
    <property type="molecule type" value="Genomic_DNA"/>
</dbReference>
<gene>
    <name evidence="1" type="ORF">COT95_01585</name>
</gene>
<sequence>MTCKKSKFNFKTAVKTLGLEGQTISVHNVYDAMVSVILAEKKSNDYKHLFACLEAGLWLMCKHFEQYISLSRTIKNNISDDINHPFTVKFIGLVVAMSDMSEEEVVDTFIEKKHNCCMTRTGYIQKIA</sequence>
<dbReference type="Proteomes" id="UP000228614">
    <property type="component" value="Unassembled WGS sequence"/>
</dbReference>
<evidence type="ECO:0000313" key="1">
    <source>
        <dbReference type="EMBL" id="PIR94914.1"/>
    </source>
</evidence>
<dbReference type="AlphaFoldDB" id="A0A2H0V729"/>
<name>A0A2H0V729_9BACT</name>
<proteinExistence type="predicted"/>
<accession>A0A2H0V729</accession>
<comment type="caution">
    <text evidence="1">The sequence shown here is derived from an EMBL/GenBank/DDBJ whole genome shotgun (WGS) entry which is preliminary data.</text>
</comment>
<protein>
    <submittedName>
        <fullName evidence="1">Uncharacterized protein</fullName>
    </submittedName>
</protein>
<evidence type="ECO:0000313" key="2">
    <source>
        <dbReference type="Proteomes" id="UP000228614"/>
    </source>
</evidence>
<organism evidence="1 2">
    <name type="scientific">Candidatus Falkowbacteria bacterium CG10_big_fil_rev_8_21_14_0_10_37_6</name>
    <dbReference type="NCBI Taxonomy" id="1974563"/>
    <lineage>
        <taxon>Bacteria</taxon>
        <taxon>Candidatus Falkowiibacteriota</taxon>
    </lineage>
</organism>
<reference evidence="2" key="1">
    <citation type="submission" date="2017-09" db="EMBL/GenBank/DDBJ databases">
        <title>Depth-based differentiation of microbial function through sediment-hosted aquifers and enrichment of novel symbionts in the deep terrestrial subsurface.</title>
        <authorList>
            <person name="Probst A.J."/>
            <person name="Ladd B."/>
            <person name="Jarett J.K."/>
            <person name="Geller-Mcgrath D.E."/>
            <person name="Sieber C.M.K."/>
            <person name="Emerson J.B."/>
            <person name="Anantharaman K."/>
            <person name="Thomas B.C."/>
            <person name="Malmstrom R."/>
            <person name="Stieglmeier M."/>
            <person name="Klingl A."/>
            <person name="Woyke T."/>
            <person name="Ryan C.M."/>
            <person name="Banfield J.F."/>
        </authorList>
    </citation>
    <scope>NUCLEOTIDE SEQUENCE [LARGE SCALE GENOMIC DNA]</scope>
</reference>